<feature type="domain" description="HTH marR-type" evidence="1">
    <location>
        <begin position="18"/>
        <end position="152"/>
    </location>
</feature>
<dbReference type="Pfam" id="PF12802">
    <property type="entry name" value="MarR_2"/>
    <property type="match status" value="1"/>
</dbReference>
<comment type="caution">
    <text evidence="2">The sequence shown here is derived from an EMBL/GenBank/DDBJ whole genome shotgun (WGS) entry which is preliminary data.</text>
</comment>
<dbReference type="Gene3D" id="1.10.10.10">
    <property type="entry name" value="Winged helix-like DNA-binding domain superfamily/Winged helix DNA-binding domain"/>
    <property type="match status" value="1"/>
</dbReference>
<dbReference type="InterPro" id="IPR011991">
    <property type="entry name" value="ArsR-like_HTH"/>
</dbReference>
<accession>A0A7Z9E4W4</accession>
<sequence>MSKDESMNFSDFDQDSTAERILIGLSKVSLALKSQSWQDAGQYGLSPTQAQILSLLQAKGSEGMRLSAVAKGLAVTPATASDAVRVLSEKGLVQKIRSPQDGRAIAITLTPKGKSTAAETSCWSDLFLDAVGQLSELEQTVFLRGLIKMILKLQEGGQIPISKMCVTCRFFQANRYPNSDRPHHCDFVDAPFGDRNLHLECPEQIAI</sequence>
<dbReference type="GO" id="GO:0006950">
    <property type="term" value="P:response to stress"/>
    <property type="evidence" value="ECO:0007669"/>
    <property type="project" value="TreeGrafter"/>
</dbReference>
<dbReference type="InterPro" id="IPR036388">
    <property type="entry name" value="WH-like_DNA-bd_sf"/>
</dbReference>
<evidence type="ECO:0000313" key="3">
    <source>
        <dbReference type="Proteomes" id="UP000182190"/>
    </source>
</evidence>
<dbReference type="InterPro" id="IPR036390">
    <property type="entry name" value="WH_DNA-bd_sf"/>
</dbReference>
<evidence type="ECO:0000313" key="2">
    <source>
        <dbReference type="EMBL" id="VXD24913.1"/>
    </source>
</evidence>
<name>A0A7Z9E4W4_9CYAN</name>
<gene>
    <name evidence="2" type="ORF">PL9631_900030</name>
</gene>
<protein>
    <submittedName>
        <fullName evidence="2">Transcriptional regulator</fullName>
    </submittedName>
</protein>
<dbReference type="AlphaFoldDB" id="A0A7Z9E4W4"/>
<evidence type="ECO:0000259" key="1">
    <source>
        <dbReference type="PROSITE" id="PS50995"/>
    </source>
</evidence>
<dbReference type="InterPro" id="IPR000835">
    <property type="entry name" value="HTH_MarR-typ"/>
</dbReference>
<dbReference type="SUPFAM" id="SSF46785">
    <property type="entry name" value="Winged helix' DNA-binding domain"/>
    <property type="match status" value="1"/>
</dbReference>
<dbReference type="PANTHER" id="PTHR33164">
    <property type="entry name" value="TRANSCRIPTIONAL REGULATOR, MARR FAMILY"/>
    <property type="match status" value="1"/>
</dbReference>
<dbReference type="GO" id="GO:0003700">
    <property type="term" value="F:DNA-binding transcription factor activity"/>
    <property type="evidence" value="ECO:0007669"/>
    <property type="project" value="InterPro"/>
</dbReference>
<organism evidence="2 3">
    <name type="scientific">Planktothrix paucivesiculata PCC 9631</name>
    <dbReference type="NCBI Taxonomy" id="671071"/>
    <lineage>
        <taxon>Bacteria</taxon>
        <taxon>Bacillati</taxon>
        <taxon>Cyanobacteriota</taxon>
        <taxon>Cyanophyceae</taxon>
        <taxon>Oscillatoriophycideae</taxon>
        <taxon>Oscillatoriales</taxon>
        <taxon>Microcoleaceae</taxon>
        <taxon>Planktothrix</taxon>
    </lineage>
</organism>
<dbReference type="InterPro" id="IPR039422">
    <property type="entry name" value="MarR/SlyA-like"/>
</dbReference>
<dbReference type="SMART" id="SM00347">
    <property type="entry name" value="HTH_MARR"/>
    <property type="match status" value="1"/>
</dbReference>
<dbReference type="PROSITE" id="PS50995">
    <property type="entry name" value="HTH_MARR_2"/>
    <property type="match status" value="1"/>
</dbReference>
<dbReference type="OrthoDB" id="9783504at2"/>
<proteinExistence type="predicted"/>
<reference evidence="2" key="1">
    <citation type="submission" date="2019-10" db="EMBL/GenBank/DDBJ databases">
        <authorList>
            <consortium name="Genoscope - CEA"/>
            <person name="William W."/>
        </authorList>
    </citation>
    <scope>NUCLEOTIDE SEQUENCE [LARGE SCALE GENOMIC DNA]</scope>
    <source>
        <strain evidence="2">BBR_PRJEB10994</strain>
    </source>
</reference>
<dbReference type="EMBL" id="CZCS02000235">
    <property type="protein sequence ID" value="VXD24913.1"/>
    <property type="molecule type" value="Genomic_DNA"/>
</dbReference>
<dbReference type="PANTHER" id="PTHR33164:SF43">
    <property type="entry name" value="HTH-TYPE TRANSCRIPTIONAL REPRESSOR YETL"/>
    <property type="match status" value="1"/>
</dbReference>
<dbReference type="Proteomes" id="UP000182190">
    <property type="component" value="Unassembled WGS sequence"/>
</dbReference>
<dbReference type="CDD" id="cd00090">
    <property type="entry name" value="HTH_ARSR"/>
    <property type="match status" value="1"/>
</dbReference>
<keyword evidence="3" id="KW-1185">Reference proteome</keyword>